<accession>A0ABR2EHC0</accession>
<name>A0ABR2EHC0_9ROSI</name>
<organism evidence="1 2">
    <name type="scientific">Hibiscus sabdariffa</name>
    <name type="common">roselle</name>
    <dbReference type="NCBI Taxonomy" id="183260"/>
    <lineage>
        <taxon>Eukaryota</taxon>
        <taxon>Viridiplantae</taxon>
        <taxon>Streptophyta</taxon>
        <taxon>Embryophyta</taxon>
        <taxon>Tracheophyta</taxon>
        <taxon>Spermatophyta</taxon>
        <taxon>Magnoliopsida</taxon>
        <taxon>eudicotyledons</taxon>
        <taxon>Gunneridae</taxon>
        <taxon>Pentapetalae</taxon>
        <taxon>rosids</taxon>
        <taxon>malvids</taxon>
        <taxon>Malvales</taxon>
        <taxon>Malvaceae</taxon>
        <taxon>Malvoideae</taxon>
        <taxon>Hibiscus</taxon>
    </lineage>
</organism>
<keyword evidence="2" id="KW-1185">Reference proteome</keyword>
<dbReference type="Proteomes" id="UP001472677">
    <property type="component" value="Unassembled WGS sequence"/>
</dbReference>
<gene>
    <name evidence="1" type="ORF">V6N12_012888</name>
</gene>
<evidence type="ECO:0000313" key="1">
    <source>
        <dbReference type="EMBL" id="KAK8560085.1"/>
    </source>
</evidence>
<reference evidence="1 2" key="1">
    <citation type="journal article" date="2024" name="G3 (Bethesda)">
        <title>Genome assembly of Hibiscus sabdariffa L. provides insights into metabolisms of medicinal natural products.</title>
        <authorList>
            <person name="Kim T."/>
        </authorList>
    </citation>
    <scope>NUCLEOTIDE SEQUENCE [LARGE SCALE GENOMIC DNA]</scope>
    <source>
        <strain evidence="1">TK-2024</strain>
        <tissue evidence="1">Old leaves</tissue>
    </source>
</reference>
<sequence>MVKVGAGSEVRVEVRVAVSGNGHGSCWLDEWMVGVSSSEASVQELGDDSGQCWVVRVGNGKGHLWGNWVMAMTGVRLILSGG</sequence>
<dbReference type="EMBL" id="JBBPBM010000014">
    <property type="protein sequence ID" value="KAK8560085.1"/>
    <property type="molecule type" value="Genomic_DNA"/>
</dbReference>
<proteinExistence type="predicted"/>
<comment type="caution">
    <text evidence="1">The sequence shown here is derived from an EMBL/GenBank/DDBJ whole genome shotgun (WGS) entry which is preliminary data.</text>
</comment>
<protein>
    <submittedName>
        <fullName evidence="1">Uncharacterized protein</fullName>
    </submittedName>
</protein>
<evidence type="ECO:0000313" key="2">
    <source>
        <dbReference type="Proteomes" id="UP001472677"/>
    </source>
</evidence>